<evidence type="ECO:0000256" key="2">
    <source>
        <dbReference type="SAM" id="SignalP"/>
    </source>
</evidence>
<feature type="signal peptide" evidence="2">
    <location>
        <begin position="1"/>
        <end position="35"/>
    </location>
</feature>
<gene>
    <name evidence="4" type="primary">LOC101895845</name>
</gene>
<evidence type="ECO:0000256" key="1">
    <source>
        <dbReference type="SAM" id="MobiDB-lite"/>
    </source>
</evidence>
<reference evidence="4" key="1">
    <citation type="submission" date="2025-08" db="UniProtKB">
        <authorList>
            <consortium name="RefSeq"/>
        </authorList>
    </citation>
    <scope>IDENTIFICATION</scope>
    <source>
        <strain evidence="4">Aabys</strain>
        <tissue evidence="4">Whole body</tissue>
    </source>
</reference>
<feature type="compositionally biased region" description="Polar residues" evidence="1">
    <location>
        <begin position="76"/>
        <end position="88"/>
    </location>
</feature>
<keyword evidence="2" id="KW-0732">Signal</keyword>
<organism evidence="3 4">
    <name type="scientific">Musca domestica</name>
    <name type="common">House fly</name>
    <dbReference type="NCBI Taxonomy" id="7370"/>
    <lineage>
        <taxon>Eukaryota</taxon>
        <taxon>Metazoa</taxon>
        <taxon>Ecdysozoa</taxon>
        <taxon>Arthropoda</taxon>
        <taxon>Hexapoda</taxon>
        <taxon>Insecta</taxon>
        <taxon>Pterygota</taxon>
        <taxon>Neoptera</taxon>
        <taxon>Endopterygota</taxon>
        <taxon>Diptera</taxon>
        <taxon>Brachycera</taxon>
        <taxon>Muscomorpha</taxon>
        <taxon>Muscoidea</taxon>
        <taxon>Muscidae</taxon>
        <taxon>Musca</taxon>
    </lineage>
</organism>
<feature type="chain" id="PRO_5047158122" evidence="2">
    <location>
        <begin position="36"/>
        <end position="284"/>
    </location>
</feature>
<accession>A0ABM3VM62</accession>
<name>A0ABM3VM62_MUSDO</name>
<protein>
    <submittedName>
        <fullName evidence="4">Uncharacterized protein LOC101895845</fullName>
    </submittedName>
</protein>
<dbReference type="Proteomes" id="UP001652621">
    <property type="component" value="Unplaced"/>
</dbReference>
<dbReference type="GeneID" id="101895845"/>
<keyword evidence="3" id="KW-1185">Reference proteome</keyword>
<evidence type="ECO:0000313" key="3">
    <source>
        <dbReference type="Proteomes" id="UP001652621"/>
    </source>
</evidence>
<sequence length="284" mass="31123">MDHRSYLVSASTRNTFSHYWTIYLLLIIILQQIQSNACNPHEPRWNYQKQRLPTDDASDLFVPKTGESLPADKRTLTSATGNGGSLSQPEEIFSVNDQLESNYDEYPMVVPKRAALLLDRLMVALHHALEKEHSGSSRLTDFYNKYNNGKNTPTADDDKSAVDDDVHDASDKDVPYFTMYSDDDPSVMMDYDFKDLNSINRATGETLMAQSFQRRANLGLDLGGDMGMDGVSSLLSASSSGHGGGGLISGVNSADIAGVGGGGGGGRTNGRMYWRCYFNAVSCF</sequence>
<feature type="region of interest" description="Disordered" evidence="1">
    <location>
        <begin position="64"/>
        <end position="90"/>
    </location>
</feature>
<proteinExistence type="predicted"/>
<dbReference type="RefSeq" id="XP_058986887.1">
    <property type="nucleotide sequence ID" value="XM_059130904.1"/>
</dbReference>
<evidence type="ECO:0000313" key="4">
    <source>
        <dbReference type="RefSeq" id="XP_058986887.1"/>
    </source>
</evidence>